<comment type="cofactor">
    <cofactor evidence="10">
        <name>Mg(2+)</name>
        <dbReference type="ChEBI" id="CHEBI:18420"/>
    </cofactor>
    <cofactor evidence="10">
        <name>Mn(2+)</name>
        <dbReference type="ChEBI" id="CHEBI:29035"/>
    </cofactor>
</comment>
<evidence type="ECO:0000313" key="11">
    <source>
        <dbReference type="EMBL" id="NPD92994.1"/>
    </source>
</evidence>
<keyword evidence="6 10" id="KW-0051">Antiviral defense</keyword>
<keyword evidence="3 10" id="KW-0255">Endonuclease</keyword>
<name>A0ABX2APT2_9BACT</name>
<keyword evidence="7 10" id="KW-0238">DNA-binding</keyword>
<evidence type="ECO:0000256" key="2">
    <source>
        <dbReference type="ARBA" id="ARBA00022723"/>
    </source>
</evidence>
<dbReference type="Gene3D" id="1.20.120.920">
    <property type="entry name" value="CRISPR-associated endonuclease Cas1, C-terminal domain"/>
    <property type="match status" value="1"/>
</dbReference>
<dbReference type="PANTHER" id="PTHR34353">
    <property type="entry name" value="CRISPR-ASSOCIATED ENDONUCLEASE CAS1 1"/>
    <property type="match status" value="1"/>
</dbReference>
<evidence type="ECO:0000313" key="12">
    <source>
        <dbReference type="Proteomes" id="UP000714420"/>
    </source>
</evidence>
<keyword evidence="4 10" id="KW-0378">Hydrolase</keyword>
<gene>
    <name evidence="10 11" type="primary">cas1</name>
    <name evidence="11" type="ORF">HPS56_11730</name>
</gene>
<sequence length="326" mass="38625">MFTNKDIEYRTVFVINCIHERSIRVSNGELLLEEQIENSDKMKTLTKLPFQKILALFVVGHIRITTPLIEKCRKFGVALVVMKPSLRPVFFWADSAEANFLLRKRQYEFQKDDISIAKIIVDNKIRNQIKALADTRRKDERTEQARAVLQGCVDTINDVGDYNALMGLEGVAAKSFFAAFYQDFDWHQRRPRTKCDALNATLDIGYTILFNYMECFLRMFGFDLYVGVYHRMWFKRKSLVCDVMEPFRPIIDKAARTAWNRKQFSEKDFQIQKGEYRLRHDNNAVYCRVFFDALIPYKSDVFKYIQSYYRCFMGRKSVKEYPMFML</sequence>
<dbReference type="InterPro" id="IPR002729">
    <property type="entry name" value="CRISPR-assoc_Cas1"/>
</dbReference>
<dbReference type="PANTHER" id="PTHR34353:SF2">
    <property type="entry name" value="CRISPR-ASSOCIATED ENDONUCLEASE CAS1 1"/>
    <property type="match status" value="1"/>
</dbReference>
<organism evidence="11 12">
    <name type="scientific">Xylanibacter muris</name>
    <dbReference type="NCBI Taxonomy" id="2736290"/>
    <lineage>
        <taxon>Bacteria</taxon>
        <taxon>Pseudomonadati</taxon>
        <taxon>Bacteroidota</taxon>
        <taxon>Bacteroidia</taxon>
        <taxon>Bacteroidales</taxon>
        <taxon>Prevotellaceae</taxon>
        <taxon>Xylanibacter</taxon>
    </lineage>
</organism>
<evidence type="ECO:0000256" key="10">
    <source>
        <dbReference type="HAMAP-Rule" id="MF_01470"/>
    </source>
</evidence>
<evidence type="ECO:0000256" key="9">
    <source>
        <dbReference type="ARBA" id="ARBA00038592"/>
    </source>
</evidence>
<comment type="similarity">
    <text evidence="10">Belongs to the CRISPR-associated endonuclease Cas1 family.</text>
</comment>
<dbReference type="RefSeq" id="WP_172276795.1">
    <property type="nucleotide sequence ID" value="NZ_CASGMU010000007.1"/>
</dbReference>
<dbReference type="EMBL" id="JABKKF010000014">
    <property type="protein sequence ID" value="NPD92994.1"/>
    <property type="molecule type" value="Genomic_DNA"/>
</dbReference>
<dbReference type="HAMAP" id="MF_01470">
    <property type="entry name" value="Cas1"/>
    <property type="match status" value="1"/>
</dbReference>
<dbReference type="InterPro" id="IPR050646">
    <property type="entry name" value="Cas1"/>
</dbReference>
<reference evidence="11 12" key="1">
    <citation type="submission" date="2020-05" db="EMBL/GenBank/DDBJ databases">
        <title>Distinct polysaccharide utilization as determinants for interspecies competition between intestinal Prevotella spp.</title>
        <authorList>
            <person name="Galvez E.J.C."/>
            <person name="Iljazovic A."/>
            <person name="Strowig T."/>
        </authorList>
    </citation>
    <scope>NUCLEOTIDE SEQUENCE [LARGE SCALE GENOMIC DNA]</scope>
    <source>
        <strain evidence="11 12">PMUR</strain>
    </source>
</reference>
<dbReference type="Pfam" id="PF01867">
    <property type="entry name" value="Cas_Cas1"/>
    <property type="match status" value="1"/>
</dbReference>
<dbReference type="InterPro" id="IPR027617">
    <property type="entry name" value="Cas1_PREFRAN"/>
</dbReference>
<comment type="caution">
    <text evidence="11">The sequence shown here is derived from an EMBL/GenBank/DDBJ whole genome shotgun (WGS) entry which is preliminary data.</text>
</comment>
<evidence type="ECO:0000256" key="6">
    <source>
        <dbReference type="ARBA" id="ARBA00023118"/>
    </source>
</evidence>
<feature type="binding site" evidence="10">
    <location>
        <position position="230"/>
    </location>
    <ligand>
        <name>Mn(2+)</name>
        <dbReference type="ChEBI" id="CHEBI:29035"/>
    </ligand>
</feature>
<keyword evidence="12" id="KW-1185">Reference proteome</keyword>
<protein>
    <recommendedName>
        <fullName evidence="10">CRISPR-associated endonuclease Cas1</fullName>
        <ecNumber evidence="10">3.1.-.-</ecNumber>
    </recommendedName>
</protein>
<dbReference type="NCBIfam" id="TIGR04329">
    <property type="entry name" value="cas1_PREFRAN"/>
    <property type="match status" value="1"/>
</dbReference>
<accession>A0ABX2APT2</accession>
<feature type="binding site" evidence="10">
    <location>
        <position position="169"/>
    </location>
    <ligand>
        <name>Mn(2+)</name>
        <dbReference type="ChEBI" id="CHEBI:29035"/>
    </ligand>
</feature>
<dbReference type="NCBIfam" id="TIGR00287">
    <property type="entry name" value="cas1"/>
    <property type="match status" value="1"/>
</dbReference>
<feature type="binding site" evidence="10">
    <location>
        <position position="245"/>
    </location>
    <ligand>
        <name>Mn(2+)</name>
        <dbReference type="ChEBI" id="CHEBI:29035"/>
    </ligand>
</feature>
<dbReference type="GO" id="GO:0004519">
    <property type="term" value="F:endonuclease activity"/>
    <property type="evidence" value="ECO:0007669"/>
    <property type="project" value="UniProtKB-KW"/>
</dbReference>
<keyword evidence="8 10" id="KW-0464">Manganese</keyword>
<evidence type="ECO:0000256" key="5">
    <source>
        <dbReference type="ARBA" id="ARBA00022842"/>
    </source>
</evidence>
<evidence type="ECO:0000256" key="4">
    <source>
        <dbReference type="ARBA" id="ARBA00022801"/>
    </source>
</evidence>
<comment type="subunit">
    <text evidence="9 10">Homodimer, forms a heterotetramer with a Cas2 homodimer.</text>
</comment>
<evidence type="ECO:0000256" key="1">
    <source>
        <dbReference type="ARBA" id="ARBA00022722"/>
    </source>
</evidence>
<dbReference type="Proteomes" id="UP000714420">
    <property type="component" value="Unassembled WGS sequence"/>
</dbReference>
<comment type="function">
    <text evidence="10">CRISPR (clustered regularly interspaced short palindromic repeat), is an adaptive immune system that provides protection against mobile genetic elements (viruses, transposable elements and conjugative plasmids). CRISPR clusters contain spacers, sequences complementary to antecedent mobile elements, and target invading nucleic acids. CRISPR clusters are transcribed and processed into CRISPR RNA (crRNA). Acts as a dsDNA endonuclease. Involved in the integration of spacer DNA into the CRISPR cassette.</text>
</comment>
<dbReference type="InterPro" id="IPR042206">
    <property type="entry name" value="CRISPR-assoc_Cas1_C"/>
</dbReference>
<dbReference type="CDD" id="cd09634">
    <property type="entry name" value="Cas1_I-II-III"/>
    <property type="match status" value="1"/>
</dbReference>
<proteinExistence type="inferred from homology"/>
<evidence type="ECO:0000256" key="3">
    <source>
        <dbReference type="ARBA" id="ARBA00022759"/>
    </source>
</evidence>
<keyword evidence="5 10" id="KW-0460">Magnesium</keyword>
<evidence type="ECO:0000256" key="7">
    <source>
        <dbReference type="ARBA" id="ARBA00023125"/>
    </source>
</evidence>
<keyword evidence="2 10" id="KW-0479">Metal-binding</keyword>
<dbReference type="EC" id="3.1.-.-" evidence="10"/>
<keyword evidence="1 10" id="KW-0540">Nuclease</keyword>
<evidence type="ECO:0000256" key="8">
    <source>
        <dbReference type="ARBA" id="ARBA00023211"/>
    </source>
</evidence>